<keyword evidence="3" id="KW-1185">Reference proteome</keyword>
<evidence type="ECO:0000313" key="2">
    <source>
        <dbReference type="EMBL" id="CRK36950.1"/>
    </source>
</evidence>
<protein>
    <submittedName>
        <fullName evidence="2">Uncharacterized protein</fullName>
    </submittedName>
</protein>
<reference evidence="2 3" key="1">
    <citation type="submission" date="2015-05" db="EMBL/GenBank/DDBJ databases">
        <authorList>
            <person name="Wang D.B."/>
            <person name="Wang M."/>
        </authorList>
    </citation>
    <scope>NUCLEOTIDE SEQUENCE [LARGE SCALE GENOMIC DNA]</scope>
    <source>
        <strain evidence="2">VL1</strain>
    </source>
</reference>
<feature type="non-terminal residue" evidence="2">
    <location>
        <position position="87"/>
    </location>
</feature>
<accession>A0A0G4MSA8</accession>
<dbReference type="EMBL" id="CVQH01024461">
    <property type="protein sequence ID" value="CRK36950.1"/>
    <property type="molecule type" value="Genomic_DNA"/>
</dbReference>
<feature type="region of interest" description="Disordered" evidence="1">
    <location>
        <begin position="59"/>
        <end position="87"/>
    </location>
</feature>
<evidence type="ECO:0000256" key="1">
    <source>
        <dbReference type="SAM" id="MobiDB-lite"/>
    </source>
</evidence>
<name>A0A0G4MSA8_VERLO</name>
<sequence length="87" mass="10033">QASAGSSWKRCSSRTWATRRNSSTTCFTRATWDASRRRRAPDARRACLGISLVGRTWPTLSRTRRRRPRRARVALSSGRSRGKRRRS</sequence>
<evidence type="ECO:0000313" key="3">
    <source>
        <dbReference type="Proteomes" id="UP000044602"/>
    </source>
</evidence>
<gene>
    <name evidence="2" type="ORF">BN1708_016562</name>
</gene>
<feature type="non-terminal residue" evidence="2">
    <location>
        <position position="1"/>
    </location>
</feature>
<feature type="compositionally biased region" description="Basic residues" evidence="1">
    <location>
        <begin position="62"/>
        <end position="72"/>
    </location>
</feature>
<dbReference type="AlphaFoldDB" id="A0A0G4MSA8"/>
<proteinExistence type="predicted"/>
<dbReference type="Proteomes" id="UP000044602">
    <property type="component" value="Unassembled WGS sequence"/>
</dbReference>
<organism evidence="2 3">
    <name type="scientific">Verticillium longisporum</name>
    <name type="common">Verticillium dahliae var. longisporum</name>
    <dbReference type="NCBI Taxonomy" id="100787"/>
    <lineage>
        <taxon>Eukaryota</taxon>
        <taxon>Fungi</taxon>
        <taxon>Dikarya</taxon>
        <taxon>Ascomycota</taxon>
        <taxon>Pezizomycotina</taxon>
        <taxon>Sordariomycetes</taxon>
        <taxon>Hypocreomycetidae</taxon>
        <taxon>Glomerellales</taxon>
        <taxon>Plectosphaerellaceae</taxon>
        <taxon>Verticillium</taxon>
    </lineage>
</organism>